<dbReference type="PANTHER" id="PTHR31781:SF1">
    <property type="entry name" value="PROTEIN UNC-80 HOMOLOG"/>
    <property type="match status" value="1"/>
</dbReference>
<evidence type="ECO:0000256" key="1">
    <source>
        <dbReference type="SAM" id="MobiDB-lite"/>
    </source>
</evidence>
<feature type="region of interest" description="Disordered" evidence="1">
    <location>
        <begin position="1646"/>
        <end position="1666"/>
    </location>
</feature>
<feature type="region of interest" description="Disordered" evidence="1">
    <location>
        <begin position="2123"/>
        <end position="2180"/>
    </location>
</feature>
<dbReference type="PANTHER" id="PTHR31781">
    <property type="entry name" value="UNC80"/>
    <property type="match status" value="1"/>
</dbReference>
<evidence type="ECO:0000259" key="2">
    <source>
        <dbReference type="Pfam" id="PF19424"/>
    </source>
</evidence>
<sequence length="2279" mass="251746">MRTPSNVSALLLGTVTDSPNDDPFNDERGSGWMDEPLVESPQASAGGSDLSPPPSSTLSSPPINKRSFSPRFTQVFKQSANSSSSEHHTERSDSVPTRTPSRVRWEQLRQHVVPPGAPRPASPSSSTLTFSGSTPLPSTPKPSRLARLGFRQVVDHVREAAIDDSRMFADDILRVCWSSRAPSETARTGKHERDGTLGTVGSALYLPFMSNTSLTSASTGPSIGPTPQAILDPQRPHSTFTSRQNVHGLMALHEVIPRYASRNSSYLPHENLVLAALLKPFYSDQASQSLEDERWTAVEAFEAAVKTWRPASPEMSIERCIWCCHAASPMSLMRSRALSVLHTLLHPRTGPIEFHSPNAFVSLTQALLMTLVSIQEDQTESPDVAVVADLISQLRMGGCGSLAAYLADVEVDGQAAMLSGVSELELREALVSEAAIRCFEHGPPLFKGRIIDQLVEKYWRRPAQLTPFEPLIALTHARKLGTFSRAMVTLTSVSGKGAETNVDFVVRVLESRVNSEVSLIDAKRAAGVMRAIVHALVEMLCLENLSDRATEQLFSVLVNYLTDTQWRAAVEKTIQQMVKEGEWTTSFRLIEVFIKLPEDTRSQLLVVIIPELQERIVLDPPVHPCLPLTSILEKLSRLYPQIFFKPLFTCAASSKTLVVINHLEMLAGISIFLPDFWIRDPEMVLVALMNDIGGSNQAPSHKPWGKARLGQTTILVELIGYLKSLPPFDPAVPHASSNVSSAARFFSTFETQLGVMLEAREKTTLIPLSQRMLLVVLFTEIRLLTRSLRRSAWLTSSISWLLQSVVGTRTGDGDNDLVVDEDVLNEVQVTLDQLEALYLSAGESIQISHQRRSTMLLSPPADRSIFGDINEHKSALVSLFADRAKLLACLPKSLAQNVVRLLVVTSASLSADDYIHLGPFIWKHCLHGVDPQTANSAAFLVMQCAEKAPSTMMEVAKNDLHSDDEHIKIGAIHRMNVLITLRFQILSQPFLVDRNRRRPFKLARDPLPFVATDIGSSLFVPDEEEKEEEGSMPVELKKRLAEVGWLDEKEPADQKREWVHTPLSLLPAYAVDRVGGGERHGPSSPSIQGTPTKPRSNSEVSNSGLSRRLSDPSSRGVKRRAIFVPSFAALFPDLIALASDSNFAVACTARDSIIDTLRADAALLIRPILDLVATKNVEAAVRAIRGLLHLRNVLPPATAHYMFNHLTGYLRYITREAGALEPIHGFALSVSLLSNLVTQVSEMSIREIRRAKVEIFLMPSGCLWFQETAPAGPMFPKALPSEKDYTIRLSVLTAITVIRVSQNRLFLAMLQRHPLDVQAVRKNMTPFELPSLENITERKSFALEDILPRKLHMQSRYSSASCSKLHTLSLLLSRSYLLLIAQIFRSMSRHLSDRNELSIFIDGLNRILLAHGDDIGIVAQALIALMVASTRFRRLFTSGGGYPLFMLAIVKTYAEQEGHHGIRQAIEYASSRFYALHQEAFIFQTLDVVAHAVMAPDCDSAWIMKHVHHLLSSLRYEASSVPDASGIRHCNRLQEKEALMLTTAEEKPQTFLASVRRNTSGVNQKDKLVIDLPEEYETKSLPSEDVVRLLLTVIAHDPSILRAQYFLGLFRLSVPTLYNVSKPTRTVLRDGIDAIDTIVMRPAAKSRAAESSASQPNDSTDSDTTSEDTALINALQMHSKSPSDITKMRIDFLHIVIEYMRCGGQAQGSTSHKFFDIAKLLLRESTHLEDEVVNLLSQYAKLFLNRTSRQSSKEAIAFLDIIGPVITAYGSTANFAGIYESITPIVSDNGFTNDTRFSTALVTQVCRAGLDTYTMRCTDGNMPSRSATSSLVSLLAQAVYLRGSDVVAEIERQLPSHQFLTGILLPLVLALGSAGDSSGSWDPQLQGIRRSVWMRLLSYTLNACYAPSQVSRSSTSPERRKSQDKRHSSSSNKDRIMAIVAALQILKIIMVKAEEDISAALPGVWARLAYVLKSLIAEGDASFAFSNSTDLSAPPSPTHSPYSSIASFDPFGGRNTLHPSVSFDFRRVVLAPAHPRIIDYFLWSFLELICLCRSPLLLQLRLMVHEKVHRLDEDIRSQQQGGGLPNLGARGRRVSSVFSKPRKRLSSVHAGVSPLANSPILGLSPSSSVDGSPRTINISRRPGFERSPTHSPGGASQDGPHIIHLGPTQPPASQRSTSPSGVARMLLKGDTIKSPALVEGTYRRIRLVQACMGYDMLLPWPAGLERDEELDTARAWTRRQAIEALVRESEDLVNEFAESWRELEDDSMVVVNHDESFTF</sequence>
<dbReference type="EMBL" id="KN839857">
    <property type="protein sequence ID" value="KIJ62176.1"/>
    <property type="molecule type" value="Genomic_DNA"/>
</dbReference>
<evidence type="ECO:0000313" key="4">
    <source>
        <dbReference type="EMBL" id="KIJ62176.1"/>
    </source>
</evidence>
<feature type="compositionally biased region" description="Low complexity" evidence="1">
    <location>
        <begin position="1646"/>
        <end position="1659"/>
    </location>
</feature>
<proteinExistence type="predicted"/>
<organism evidence="4 5">
    <name type="scientific">Hydnomerulius pinastri MD-312</name>
    <dbReference type="NCBI Taxonomy" id="994086"/>
    <lineage>
        <taxon>Eukaryota</taxon>
        <taxon>Fungi</taxon>
        <taxon>Dikarya</taxon>
        <taxon>Basidiomycota</taxon>
        <taxon>Agaricomycotina</taxon>
        <taxon>Agaricomycetes</taxon>
        <taxon>Agaricomycetidae</taxon>
        <taxon>Boletales</taxon>
        <taxon>Boletales incertae sedis</taxon>
        <taxon>Leucogyrophana</taxon>
    </lineage>
</organism>
<feature type="compositionally biased region" description="Low complexity" evidence="1">
    <location>
        <begin position="122"/>
        <end position="136"/>
    </location>
</feature>
<feature type="domain" description="Protein UNC80 C-terminal" evidence="3">
    <location>
        <begin position="1361"/>
        <end position="1507"/>
    </location>
</feature>
<dbReference type="InterPro" id="IPR016024">
    <property type="entry name" value="ARM-type_fold"/>
</dbReference>
<feature type="region of interest" description="Disordered" evidence="1">
    <location>
        <begin position="1910"/>
        <end position="1932"/>
    </location>
</feature>
<feature type="compositionally biased region" description="Basic and acidic residues" evidence="1">
    <location>
        <begin position="1917"/>
        <end position="1932"/>
    </location>
</feature>
<dbReference type="HOGENOM" id="CLU_001075_0_0_1"/>
<dbReference type="InterPro" id="IPR045852">
    <property type="entry name" value="UNC80_central"/>
</dbReference>
<dbReference type="Proteomes" id="UP000053820">
    <property type="component" value="Unassembled WGS sequence"/>
</dbReference>
<reference evidence="4 5" key="1">
    <citation type="submission" date="2014-04" db="EMBL/GenBank/DDBJ databases">
        <title>Evolutionary Origins and Diversification of the Mycorrhizal Mutualists.</title>
        <authorList>
            <consortium name="DOE Joint Genome Institute"/>
            <consortium name="Mycorrhizal Genomics Consortium"/>
            <person name="Kohler A."/>
            <person name="Kuo A."/>
            <person name="Nagy L.G."/>
            <person name="Floudas D."/>
            <person name="Copeland A."/>
            <person name="Barry K.W."/>
            <person name="Cichocki N."/>
            <person name="Veneault-Fourrey C."/>
            <person name="LaButti K."/>
            <person name="Lindquist E.A."/>
            <person name="Lipzen A."/>
            <person name="Lundell T."/>
            <person name="Morin E."/>
            <person name="Murat C."/>
            <person name="Riley R."/>
            <person name="Ohm R."/>
            <person name="Sun H."/>
            <person name="Tunlid A."/>
            <person name="Henrissat B."/>
            <person name="Grigoriev I.V."/>
            <person name="Hibbett D.S."/>
            <person name="Martin F."/>
        </authorList>
    </citation>
    <scope>NUCLEOTIDE SEQUENCE [LARGE SCALE GENOMIC DNA]</scope>
    <source>
        <strain evidence="4 5">MD-312</strain>
    </source>
</reference>
<feature type="region of interest" description="Disordered" evidence="1">
    <location>
        <begin position="1"/>
        <end position="143"/>
    </location>
</feature>
<dbReference type="Pfam" id="PF19424">
    <property type="entry name" value="UNC80"/>
    <property type="match status" value="1"/>
</dbReference>
<dbReference type="GO" id="GO:0055080">
    <property type="term" value="P:monoatomic cation homeostasis"/>
    <property type="evidence" value="ECO:0007669"/>
    <property type="project" value="TreeGrafter"/>
</dbReference>
<dbReference type="InterPro" id="IPR046460">
    <property type="entry name" value="UNC80_C"/>
</dbReference>
<feature type="compositionally biased region" description="Polar residues" evidence="1">
    <location>
        <begin position="2171"/>
        <end position="2180"/>
    </location>
</feature>
<dbReference type="OrthoDB" id="5584001at2759"/>
<name>A0A0C9WCI8_9AGAM</name>
<keyword evidence="5" id="KW-1185">Reference proteome</keyword>
<dbReference type="SUPFAM" id="SSF48371">
    <property type="entry name" value="ARM repeat"/>
    <property type="match status" value="1"/>
</dbReference>
<gene>
    <name evidence="4" type="ORF">HYDPIDRAFT_95143</name>
</gene>
<dbReference type="Pfam" id="PF20262">
    <property type="entry name" value="UNC80_C"/>
    <property type="match status" value="2"/>
</dbReference>
<feature type="region of interest" description="Disordered" evidence="1">
    <location>
        <begin position="1074"/>
        <end position="1112"/>
    </location>
</feature>
<evidence type="ECO:0000313" key="5">
    <source>
        <dbReference type="Proteomes" id="UP000053820"/>
    </source>
</evidence>
<feature type="compositionally biased region" description="Polar residues" evidence="1">
    <location>
        <begin position="2124"/>
        <end position="2138"/>
    </location>
</feature>
<accession>A0A0C9WCI8</accession>
<feature type="domain" description="Protein UNC80 C-terminal" evidence="3">
    <location>
        <begin position="1143"/>
        <end position="1250"/>
    </location>
</feature>
<feature type="compositionally biased region" description="Polar residues" evidence="1">
    <location>
        <begin position="1083"/>
        <end position="1105"/>
    </location>
</feature>
<feature type="compositionally biased region" description="Polar residues" evidence="1">
    <location>
        <begin position="66"/>
        <end position="84"/>
    </location>
</feature>
<feature type="domain" description="Protein UNC80 central region" evidence="2">
    <location>
        <begin position="892"/>
        <end position="986"/>
    </location>
</feature>
<dbReference type="GO" id="GO:0034703">
    <property type="term" value="C:cation channel complex"/>
    <property type="evidence" value="ECO:0007669"/>
    <property type="project" value="TreeGrafter"/>
</dbReference>
<evidence type="ECO:0000259" key="3">
    <source>
        <dbReference type="Pfam" id="PF20262"/>
    </source>
</evidence>
<protein>
    <submittedName>
        <fullName evidence="4">Uncharacterized protein</fullName>
    </submittedName>
</protein>
<dbReference type="GO" id="GO:0005261">
    <property type="term" value="F:monoatomic cation channel activity"/>
    <property type="evidence" value="ECO:0007669"/>
    <property type="project" value="TreeGrafter"/>
</dbReference>